<dbReference type="PROSITE" id="PS00886">
    <property type="entry name" value="ILVD_EDD_1"/>
    <property type="match status" value="1"/>
</dbReference>
<feature type="compositionally biased region" description="Basic and acidic residues" evidence="3">
    <location>
        <begin position="8"/>
        <end position="25"/>
    </location>
</feature>
<evidence type="ECO:0000313" key="6">
    <source>
        <dbReference type="EMBL" id="GEP40959.1"/>
    </source>
</evidence>
<keyword evidence="7" id="KW-1185">Reference proteome</keyword>
<dbReference type="InterPro" id="IPR042096">
    <property type="entry name" value="Dihydro-acid_dehy_C"/>
</dbReference>
<evidence type="ECO:0000259" key="5">
    <source>
        <dbReference type="Pfam" id="PF24877"/>
    </source>
</evidence>
<dbReference type="InterPro" id="IPR020558">
    <property type="entry name" value="DiOHA_6PGluconate_deHydtase_CS"/>
</dbReference>
<evidence type="ECO:0000259" key="4">
    <source>
        <dbReference type="Pfam" id="PF00920"/>
    </source>
</evidence>
<dbReference type="SUPFAM" id="SSF52016">
    <property type="entry name" value="LeuD/IlvD-like"/>
    <property type="match status" value="1"/>
</dbReference>
<dbReference type="InterPro" id="IPR000581">
    <property type="entry name" value="ILV_EDD_N"/>
</dbReference>
<evidence type="ECO:0000313" key="7">
    <source>
        <dbReference type="Proteomes" id="UP000321577"/>
    </source>
</evidence>
<organism evidence="6 7">
    <name type="scientific">Brevifollis gellanilyticus</name>
    <dbReference type="NCBI Taxonomy" id="748831"/>
    <lineage>
        <taxon>Bacteria</taxon>
        <taxon>Pseudomonadati</taxon>
        <taxon>Verrucomicrobiota</taxon>
        <taxon>Verrucomicrobiia</taxon>
        <taxon>Verrucomicrobiales</taxon>
        <taxon>Verrucomicrobiaceae</taxon>
    </lineage>
</organism>
<evidence type="ECO:0000256" key="2">
    <source>
        <dbReference type="ARBA" id="ARBA00023239"/>
    </source>
</evidence>
<dbReference type="GO" id="GO:0004160">
    <property type="term" value="F:dihydroxy-acid dehydratase activity"/>
    <property type="evidence" value="ECO:0007669"/>
    <property type="project" value="TreeGrafter"/>
</dbReference>
<feature type="region of interest" description="Disordered" evidence="3">
    <location>
        <begin position="1"/>
        <end position="26"/>
    </location>
</feature>
<keyword evidence="2" id="KW-0456">Lyase</keyword>
<gene>
    <name evidence="6" type="primary">ilvD_1</name>
    <name evidence="6" type="ORF">BGE01nite_02500</name>
</gene>
<name>A0A512M2J1_9BACT</name>
<dbReference type="Gene3D" id="3.50.30.80">
    <property type="entry name" value="IlvD/EDD C-terminal domain-like"/>
    <property type="match status" value="1"/>
</dbReference>
<comment type="caution">
    <text evidence="6">The sequence shown here is derived from an EMBL/GenBank/DDBJ whole genome shotgun (WGS) entry which is preliminary data.</text>
</comment>
<dbReference type="AlphaFoldDB" id="A0A512M2J1"/>
<dbReference type="InterPro" id="IPR050165">
    <property type="entry name" value="DHAD_IlvD/Edd"/>
</dbReference>
<dbReference type="Proteomes" id="UP000321577">
    <property type="component" value="Unassembled WGS sequence"/>
</dbReference>
<dbReference type="PANTHER" id="PTHR21000">
    <property type="entry name" value="DIHYDROXY-ACID DEHYDRATASE DAD"/>
    <property type="match status" value="1"/>
</dbReference>
<evidence type="ECO:0000256" key="1">
    <source>
        <dbReference type="ARBA" id="ARBA00006486"/>
    </source>
</evidence>
<dbReference type="GO" id="GO:0009082">
    <property type="term" value="P:branched-chain amino acid biosynthetic process"/>
    <property type="evidence" value="ECO:0007669"/>
    <property type="project" value="TreeGrafter"/>
</dbReference>
<dbReference type="Pfam" id="PF24877">
    <property type="entry name" value="ILV_EDD_C"/>
    <property type="match status" value="1"/>
</dbReference>
<accession>A0A512M2J1</accession>
<protein>
    <submittedName>
        <fullName evidence="6">Dihydroxy-acid dehydratase</fullName>
    </submittedName>
</protein>
<evidence type="ECO:0000256" key="3">
    <source>
        <dbReference type="SAM" id="MobiDB-lite"/>
    </source>
</evidence>
<comment type="similarity">
    <text evidence="1">Belongs to the IlvD/Edd family.</text>
</comment>
<dbReference type="InterPro" id="IPR056740">
    <property type="entry name" value="ILV_EDD_C"/>
</dbReference>
<dbReference type="SUPFAM" id="SSF143975">
    <property type="entry name" value="IlvD/EDD N-terminal domain-like"/>
    <property type="match status" value="1"/>
</dbReference>
<feature type="domain" description="Dihydroxy-acid/6-phosphogluconate dehydratase N-terminal" evidence="4">
    <location>
        <begin position="68"/>
        <end position="385"/>
    </location>
</feature>
<proteinExistence type="inferred from homology"/>
<sequence length="588" mass="61869">MALGPWSEVDRQLPELEPGPVHDYEGTYPPNVMSQPLNWNSSSLTHGWQRGVKSFYWGLGFSEADFDKPQIGIATPLLDGNLCNLRAHELAKALQQSCAETGLIAFPFGVSPVSDNITQGHEGGASSLVSRNLMANGAEMVCSAHRYDGMIGLHHCDKNGPAFAMALARMNCPGLIVNGGSILPGCHQGRSLTILDAYDSQAQANSGQITIEESETVIRHACPGAGGCGIAASFNTWGVALEAMGLSLPDTSSIPAVDAGKLDDCARVGAAMRRLLELNLRPRDILTKAALTNAMAAIAAMGGSTNGVLHILALAHEVGLDFTLRDVQVICRRTPVYCNFAPRGKGTMADLHRIGGTAMLLKHFLKAGVLDGSCITVTGQTLAENVAHCPDVPADQDLVAPLGQPFKGYADLQICFGNLAPHGMVFKVSSRSDPKFRGRAICFTSVKEVSDAAAEKRIQPGHVVVLRGVGPIAAGMPELLVASAALAVPELDGKVAFLSDGRVSGVSHGVMGIHCSPEAVVGGPIAAVQDGDEIEFDVMAGTVQVHADLDARSTSWPKPNYQRGYLADFAATAQQAHDGCVSAWVMGR</sequence>
<dbReference type="PANTHER" id="PTHR21000:SF5">
    <property type="entry name" value="DIHYDROXY-ACID DEHYDRATASE, MITOCHONDRIAL"/>
    <property type="match status" value="1"/>
</dbReference>
<dbReference type="InterPro" id="IPR037237">
    <property type="entry name" value="IlvD/EDD_N"/>
</dbReference>
<feature type="domain" description="Dihydroxy-acid/6-phosphogluconate dehydratase C-terminal" evidence="5">
    <location>
        <begin position="398"/>
        <end position="580"/>
    </location>
</feature>
<dbReference type="Pfam" id="PF00920">
    <property type="entry name" value="ILVD_EDD_N"/>
    <property type="match status" value="1"/>
</dbReference>
<dbReference type="EMBL" id="BKAG01000001">
    <property type="protein sequence ID" value="GEP40959.1"/>
    <property type="molecule type" value="Genomic_DNA"/>
</dbReference>
<reference evidence="6 7" key="1">
    <citation type="submission" date="2019-07" db="EMBL/GenBank/DDBJ databases">
        <title>Whole genome shotgun sequence of Brevifollis gellanilyticus NBRC 108608.</title>
        <authorList>
            <person name="Hosoyama A."/>
            <person name="Uohara A."/>
            <person name="Ohji S."/>
            <person name="Ichikawa N."/>
        </authorList>
    </citation>
    <scope>NUCLEOTIDE SEQUENCE [LARGE SCALE GENOMIC DNA]</scope>
    <source>
        <strain evidence="6 7">NBRC 108608</strain>
    </source>
</reference>